<dbReference type="InterPro" id="IPR044611">
    <property type="entry name" value="E3A/B/C-like"/>
</dbReference>
<comment type="catalytic activity">
    <reaction evidence="1">
        <text>S-ubiquitinyl-[E2 ubiquitin-conjugating enzyme]-L-cysteine + [acceptor protein]-L-lysine = [E2 ubiquitin-conjugating enzyme]-L-cysteine + N(6)-ubiquitinyl-[acceptor protein]-L-lysine.</text>
        <dbReference type="EC" id="2.3.2.26"/>
    </reaction>
</comment>
<dbReference type="PANTHER" id="PTHR45700">
    <property type="entry name" value="UBIQUITIN-PROTEIN LIGASE E3C"/>
    <property type="match status" value="1"/>
</dbReference>
<organism evidence="4">
    <name type="scientific">Zea mays</name>
    <name type="common">Maize</name>
    <dbReference type="NCBI Taxonomy" id="4577"/>
    <lineage>
        <taxon>Eukaryota</taxon>
        <taxon>Viridiplantae</taxon>
        <taxon>Streptophyta</taxon>
        <taxon>Embryophyta</taxon>
        <taxon>Tracheophyta</taxon>
        <taxon>Spermatophyta</taxon>
        <taxon>Magnoliopsida</taxon>
        <taxon>Liliopsida</taxon>
        <taxon>Poales</taxon>
        <taxon>Poaceae</taxon>
        <taxon>PACMAD clade</taxon>
        <taxon>Panicoideae</taxon>
        <taxon>Andropogonodae</taxon>
        <taxon>Andropogoneae</taxon>
        <taxon>Tripsacinae</taxon>
        <taxon>Zea</taxon>
    </lineage>
</organism>
<dbReference type="GO" id="GO:0000209">
    <property type="term" value="P:protein polyubiquitination"/>
    <property type="evidence" value="ECO:0007669"/>
    <property type="project" value="InterPro"/>
</dbReference>
<keyword evidence="3" id="KW-0808">Transferase</keyword>
<gene>
    <name evidence="4" type="ORF">ZEAMMB73_Zm00001d013540</name>
</gene>
<protein>
    <recommendedName>
        <fullName evidence="2">HECT-type E3 ubiquitin transferase</fullName>
        <ecNumber evidence="2">2.3.2.26</ecNumber>
    </recommendedName>
</protein>
<proteinExistence type="predicted"/>
<evidence type="ECO:0000256" key="3">
    <source>
        <dbReference type="ARBA" id="ARBA00022679"/>
    </source>
</evidence>
<dbReference type="ExpressionAtlas" id="A0A1D6GKC5">
    <property type="expression patterns" value="baseline and differential"/>
</dbReference>
<sequence length="558" mass="62845">MSVPPAGKRQVSLRGSSAKEITRDALLQKVSEERQLRSHLRRAAAAAFSIQTSSKSCQPGKKWKDIFRTSDARKNFCSFAVGIPEERSIWLYQAKKLISLCSSILARYDHSCCKDGSIVDMTAIAMRLAVSLTDCKTWKSLNSENTSAADASVQSLIEFIGCFIQELDFCLYVDVINCISENLLESFEKSKGTSQNVGNITFHADTSVAEEEDTNDDCRMRTLFMDLLKPIYQQWHLRKLLMLAKEDFPCRRATDYDPNLKNIHFRILKLSDVICFYYHMLRIFSSLNPSIGAMPILNMLAFSPGFLVDLWEALEMPIFGPPIQNSQETGHEKQLATSSSGVQVSSMRQRRNAKDTANRWSNVLQKITGKSNDSEEGTLSDSILFSHESNDDALTSWDIEAMRHASEGIGKDLMCIMYLFCAIYGHLLLVLDDIEFYEKQVPFTLEQQRKIASALNTFVYNSFIQNSGSYSNPLVDVAVRCLNLLYERDSRHKFCPISLWLAPARNGRIPIAAAARSHEAAFGIFPGIPHRSSVLTTLPHVYPFEESGFCVFSVSGYH</sequence>
<accession>A0A1D6GKC5</accession>
<dbReference type="PANTHER" id="PTHR45700:SF2">
    <property type="entry name" value="UBIQUITIN-PROTEIN LIGASE E3C"/>
    <property type="match status" value="1"/>
</dbReference>
<evidence type="ECO:0000256" key="2">
    <source>
        <dbReference type="ARBA" id="ARBA00012485"/>
    </source>
</evidence>
<evidence type="ECO:0000256" key="1">
    <source>
        <dbReference type="ARBA" id="ARBA00000885"/>
    </source>
</evidence>
<dbReference type="AlphaFoldDB" id="A0A1D6GKC5"/>
<dbReference type="EMBL" id="CM000781">
    <property type="protein sequence ID" value="AQK63816.1"/>
    <property type="molecule type" value="Genomic_DNA"/>
</dbReference>
<dbReference type="GO" id="GO:0061630">
    <property type="term" value="F:ubiquitin protein ligase activity"/>
    <property type="evidence" value="ECO:0007669"/>
    <property type="project" value="UniProtKB-EC"/>
</dbReference>
<evidence type="ECO:0000313" key="4">
    <source>
        <dbReference type="EMBL" id="AQK63816.1"/>
    </source>
</evidence>
<name>A0A1D6GKC5_MAIZE</name>
<dbReference type="EC" id="2.3.2.26" evidence="2"/>
<reference evidence="4" key="1">
    <citation type="submission" date="2015-12" db="EMBL/GenBank/DDBJ databases">
        <title>Update maize B73 reference genome by single molecule sequencing technologies.</title>
        <authorList>
            <consortium name="Maize Genome Sequencing Project"/>
            <person name="Ware D."/>
        </authorList>
    </citation>
    <scope>NUCLEOTIDE SEQUENCE</scope>
    <source>
        <tissue evidence="4">Seedling</tissue>
    </source>
</reference>